<comment type="subcellular location">
    <subcellularLocation>
        <location evidence="1">Cell membrane</location>
        <topology evidence="1">Multi-pass membrane protein</topology>
    </subcellularLocation>
</comment>
<feature type="transmembrane region" description="Helical" evidence="8">
    <location>
        <begin position="24"/>
        <end position="42"/>
    </location>
</feature>
<keyword evidence="5" id="KW-0378">Hydrolase</keyword>
<feature type="transmembrane region" description="Helical" evidence="8">
    <location>
        <begin position="133"/>
        <end position="154"/>
    </location>
</feature>
<gene>
    <name evidence="9" type="ORF">CP98_04515</name>
</gene>
<feature type="transmembrane region" description="Helical" evidence="8">
    <location>
        <begin position="266"/>
        <end position="286"/>
    </location>
</feature>
<dbReference type="NCBIfam" id="TIGR04178">
    <property type="entry name" value="exo_archaeo"/>
    <property type="match status" value="1"/>
</dbReference>
<keyword evidence="4 8" id="KW-0812">Transmembrane</keyword>
<dbReference type="AlphaFoldDB" id="A0A084EBD7"/>
<accession>A0A084EBD7</accession>
<evidence type="ECO:0000256" key="4">
    <source>
        <dbReference type="ARBA" id="ARBA00022692"/>
    </source>
</evidence>
<sequence>MLAPSFFAHANPTSIAENGKAKWISGWIAIFAIAIIFIAPLFSDVMRNAWITETGTHMTFILAGSIWLLVEALKDAPIMRAPAKVTVALLVPPLLLYVFARIVGMEWPGWVAIWAVLTILLHDRFGLPGLRRAIIPLILLFCLVPAPIEIIAPVSDSAIAATTRLAVDLAGLIGIHAAIATPILYVEQYELQVADACAGLSTLFSLIICMLLYAQLRHKNRWRRALLLTFVAIPVALAANVLRVLLVVVIIVTMGEAWAQGLLHELAGLSLFAIALFTLVAIDRLWEALSQ</sequence>
<dbReference type="EMBL" id="JGVR01000042">
    <property type="protein sequence ID" value="KEZ15279.1"/>
    <property type="molecule type" value="Genomic_DNA"/>
</dbReference>
<reference evidence="9 10" key="1">
    <citation type="submission" date="2014-03" db="EMBL/GenBank/DDBJ databases">
        <title>Genome sequence of Sphingobium yanoikuyae B1.</title>
        <authorList>
            <person name="Gan H.M."/>
            <person name="Gan H.Y."/>
            <person name="Savka M.A."/>
        </authorList>
    </citation>
    <scope>NUCLEOTIDE SEQUENCE [LARGE SCALE GENOMIC DNA]</scope>
    <source>
        <strain evidence="9 10">B1</strain>
    </source>
</reference>
<evidence type="ECO:0000313" key="9">
    <source>
        <dbReference type="EMBL" id="KEZ15279.1"/>
    </source>
</evidence>
<name>A0A084EBD7_SPHYA</name>
<feature type="transmembrane region" description="Helical" evidence="8">
    <location>
        <begin position="81"/>
        <end position="100"/>
    </location>
</feature>
<feature type="transmembrane region" description="Helical" evidence="8">
    <location>
        <begin position="191"/>
        <end position="213"/>
    </location>
</feature>
<evidence type="ECO:0000256" key="8">
    <source>
        <dbReference type="SAM" id="Phobius"/>
    </source>
</evidence>
<feature type="transmembrane region" description="Helical" evidence="8">
    <location>
        <begin position="225"/>
        <end position="254"/>
    </location>
</feature>
<dbReference type="Proteomes" id="UP000028534">
    <property type="component" value="Unassembled WGS sequence"/>
</dbReference>
<keyword evidence="2" id="KW-1003">Cell membrane</keyword>
<dbReference type="eggNOG" id="COG1269">
    <property type="taxonomic scope" value="Bacteria"/>
</dbReference>
<proteinExistence type="predicted"/>
<dbReference type="Pfam" id="PF09721">
    <property type="entry name" value="Exosortase_EpsH"/>
    <property type="match status" value="1"/>
</dbReference>
<dbReference type="GO" id="GO:0005886">
    <property type="term" value="C:plasma membrane"/>
    <property type="evidence" value="ECO:0007669"/>
    <property type="project" value="UniProtKB-SubCell"/>
</dbReference>
<organism evidence="9 10">
    <name type="scientific">Sphingobium yanoikuyae</name>
    <name type="common">Sphingomonas yanoikuyae</name>
    <dbReference type="NCBI Taxonomy" id="13690"/>
    <lineage>
        <taxon>Bacteria</taxon>
        <taxon>Pseudomonadati</taxon>
        <taxon>Pseudomonadota</taxon>
        <taxon>Alphaproteobacteria</taxon>
        <taxon>Sphingomonadales</taxon>
        <taxon>Sphingomonadaceae</taxon>
        <taxon>Sphingobium</taxon>
    </lineage>
</organism>
<evidence type="ECO:0000256" key="1">
    <source>
        <dbReference type="ARBA" id="ARBA00004651"/>
    </source>
</evidence>
<feature type="transmembrane region" description="Helical" evidence="8">
    <location>
        <begin position="166"/>
        <end position="185"/>
    </location>
</feature>
<dbReference type="InterPro" id="IPR019127">
    <property type="entry name" value="Exosortase"/>
</dbReference>
<evidence type="ECO:0000256" key="5">
    <source>
        <dbReference type="ARBA" id="ARBA00022801"/>
    </source>
</evidence>
<evidence type="ECO:0000313" key="10">
    <source>
        <dbReference type="Proteomes" id="UP000028534"/>
    </source>
</evidence>
<dbReference type="InterPro" id="IPR026392">
    <property type="entry name" value="Exo/Archaeosortase_dom"/>
</dbReference>
<keyword evidence="7 8" id="KW-0472">Membrane</keyword>
<dbReference type="PATRIC" id="fig|13690.10.peg.4650"/>
<keyword evidence="3" id="KW-0645">Protease</keyword>
<dbReference type="GO" id="GO:0006508">
    <property type="term" value="P:proteolysis"/>
    <property type="evidence" value="ECO:0007669"/>
    <property type="project" value="UniProtKB-KW"/>
</dbReference>
<dbReference type="RefSeq" id="WP_080727327.1">
    <property type="nucleotide sequence ID" value="NZ_JGVR01000042.1"/>
</dbReference>
<dbReference type="GO" id="GO:0008233">
    <property type="term" value="F:peptidase activity"/>
    <property type="evidence" value="ECO:0007669"/>
    <property type="project" value="UniProtKB-KW"/>
</dbReference>
<comment type="caution">
    <text evidence="9">The sequence shown here is derived from an EMBL/GenBank/DDBJ whole genome shotgun (WGS) entry which is preliminary data.</text>
</comment>
<protein>
    <submittedName>
        <fullName evidence="9">Transmembrane protein EpsH</fullName>
    </submittedName>
</protein>
<keyword evidence="6 8" id="KW-1133">Transmembrane helix</keyword>
<evidence type="ECO:0000256" key="2">
    <source>
        <dbReference type="ARBA" id="ARBA00022475"/>
    </source>
</evidence>
<evidence type="ECO:0000256" key="7">
    <source>
        <dbReference type="ARBA" id="ARBA00023136"/>
    </source>
</evidence>
<evidence type="ECO:0000256" key="3">
    <source>
        <dbReference type="ARBA" id="ARBA00022670"/>
    </source>
</evidence>
<evidence type="ECO:0000256" key="6">
    <source>
        <dbReference type="ARBA" id="ARBA00022989"/>
    </source>
</evidence>
<feature type="transmembrane region" description="Helical" evidence="8">
    <location>
        <begin position="49"/>
        <end position="69"/>
    </location>
</feature>